<dbReference type="GO" id="GO:0008713">
    <property type="term" value="F:ADP-heptose-lipopolysaccharide heptosyltransferase activity"/>
    <property type="evidence" value="ECO:0007669"/>
    <property type="project" value="TreeGrafter"/>
</dbReference>
<dbReference type="EMBL" id="WPAF01000005">
    <property type="protein sequence ID" value="KAF0134755.1"/>
    <property type="molecule type" value="Genomic_DNA"/>
</dbReference>
<dbReference type="Proteomes" id="UP000488506">
    <property type="component" value="Unassembled WGS sequence"/>
</dbReference>
<comment type="caution">
    <text evidence="3">The sequence shown here is derived from an EMBL/GenBank/DDBJ whole genome shotgun (WGS) entry which is preliminary data.</text>
</comment>
<dbReference type="InterPro" id="IPR002201">
    <property type="entry name" value="Glyco_trans_9"/>
</dbReference>
<dbReference type="InterPro" id="IPR051199">
    <property type="entry name" value="LPS_LOS_Heptosyltrfase"/>
</dbReference>
<protein>
    <submittedName>
        <fullName evidence="3">Glycosyl transferase family protein</fullName>
    </submittedName>
</protein>
<sequence length="444" mass="50393">MNIYKNILVIRPDMIGDCILITPAITLLKKRFPEAKITVLCRSYTKDVFLNNPDIDQVIEDWFVDCKKKSFWEYVKFIKSHNFDCSIHFYNELPYALLALFAGIKTRVGDISKPLLRPFYNLTSNCRWHDLTLHEVEHNILLLKPLGIGLPKDPIPLKVIPDNDGSFNIKKPYGIIHLGTGKSKSNKAWPAEKFAKVAEYLLKHNKLVVTGSQNEIPAAKKIKALCPDVIDFCGKTSLADLIKIISECSLFVSIDTGILHAAAALNIPTVAIFPTKFFKASEWGPWETKHIIVRKPENCIHRCAPAKCIFDDCYKSIMPEDVIKAAIELCSGFSESPKPYWFKKSANITSNKEEIVRELCINGFHATKLSLPQSIFDLYKTFVREDINIIHWVGGGFLPILIIKLAALLATPKLAIPPLIIHEKQFKNRAINDLIPFYMENFKK</sequence>
<dbReference type="SUPFAM" id="SSF53756">
    <property type="entry name" value="UDP-Glycosyltransferase/glycogen phosphorylase"/>
    <property type="match status" value="1"/>
</dbReference>
<name>A0A833L1X4_UNCSA</name>
<reference evidence="3 4" key="1">
    <citation type="submission" date="2019-12" db="EMBL/GenBank/DDBJ databases">
        <authorList>
            <person name="Wolfe R."/>
            <person name="Danczak R."/>
            <person name="Wilkins M."/>
        </authorList>
    </citation>
    <scope>NUCLEOTIDE SEQUENCE [LARGE SCALE GENOMIC DNA]</scope>
    <source>
        <strain evidence="3">X2_MaxBin.013</strain>
    </source>
</reference>
<keyword evidence="1" id="KW-0328">Glycosyltransferase</keyword>
<dbReference type="AlphaFoldDB" id="A0A833L1X4"/>
<dbReference type="CDD" id="cd03789">
    <property type="entry name" value="GT9_LPS_heptosyltransferase"/>
    <property type="match status" value="1"/>
</dbReference>
<evidence type="ECO:0000256" key="1">
    <source>
        <dbReference type="ARBA" id="ARBA00022676"/>
    </source>
</evidence>
<organism evidence="3 4">
    <name type="scientific">Candidatus Saganbacteria bacterium</name>
    <dbReference type="NCBI Taxonomy" id="2575572"/>
    <lineage>
        <taxon>Bacteria</taxon>
        <taxon>Bacillati</taxon>
        <taxon>Saganbacteria</taxon>
    </lineage>
</organism>
<dbReference type="GO" id="GO:0005829">
    <property type="term" value="C:cytosol"/>
    <property type="evidence" value="ECO:0007669"/>
    <property type="project" value="TreeGrafter"/>
</dbReference>
<accession>A0A833L1X4</accession>
<dbReference type="Gene3D" id="3.40.50.2000">
    <property type="entry name" value="Glycogen Phosphorylase B"/>
    <property type="match status" value="2"/>
</dbReference>
<dbReference type="GO" id="GO:0009244">
    <property type="term" value="P:lipopolysaccharide core region biosynthetic process"/>
    <property type="evidence" value="ECO:0007669"/>
    <property type="project" value="TreeGrafter"/>
</dbReference>
<dbReference type="PANTHER" id="PTHR30160">
    <property type="entry name" value="TETRAACYLDISACCHARIDE 4'-KINASE-RELATED"/>
    <property type="match status" value="1"/>
</dbReference>
<gene>
    <name evidence="3" type="ORF">FD145_472</name>
</gene>
<proteinExistence type="predicted"/>
<evidence type="ECO:0000313" key="4">
    <source>
        <dbReference type="Proteomes" id="UP000488506"/>
    </source>
</evidence>
<keyword evidence="2 3" id="KW-0808">Transferase</keyword>
<evidence type="ECO:0000256" key="2">
    <source>
        <dbReference type="ARBA" id="ARBA00022679"/>
    </source>
</evidence>
<evidence type="ECO:0000313" key="3">
    <source>
        <dbReference type="EMBL" id="KAF0134755.1"/>
    </source>
</evidence>
<dbReference type="Pfam" id="PF01075">
    <property type="entry name" value="Glyco_transf_9"/>
    <property type="match status" value="1"/>
</dbReference>